<keyword evidence="4" id="KW-0067">ATP-binding</keyword>
<dbReference type="GO" id="GO:0035194">
    <property type="term" value="P:regulatory ncRNA-mediated post-transcriptional gene silencing"/>
    <property type="evidence" value="ECO:0007669"/>
    <property type="project" value="TreeGrafter"/>
</dbReference>
<feature type="domain" description="C3H1-type" evidence="3">
    <location>
        <begin position="274"/>
        <end position="303"/>
    </location>
</feature>
<feature type="region of interest" description="Disordered" evidence="2">
    <location>
        <begin position="1964"/>
        <end position="1987"/>
    </location>
</feature>
<dbReference type="SMART" id="SM00356">
    <property type="entry name" value="ZnF_C3H1"/>
    <property type="match status" value="3"/>
</dbReference>
<keyword evidence="5" id="KW-1185">Reference proteome</keyword>
<evidence type="ECO:0000256" key="2">
    <source>
        <dbReference type="SAM" id="MobiDB-lite"/>
    </source>
</evidence>
<proteinExistence type="predicted"/>
<evidence type="ECO:0000313" key="5">
    <source>
        <dbReference type="Proteomes" id="UP000762676"/>
    </source>
</evidence>
<dbReference type="SUPFAM" id="SSF50249">
    <property type="entry name" value="Nucleic acid-binding proteins"/>
    <property type="match status" value="2"/>
</dbReference>
<keyword evidence="4" id="KW-0347">Helicase</keyword>
<dbReference type="Pfam" id="PF13087">
    <property type="entry name" value="AAA_12"/>
    <property type="match status" value="2"/>
</dbReference>
<feature type="compositionally biased region" description="Low complexity" evidence="2">
    <location>
        <begin position="135"/>
        <end position="171"/>
    </location>
</feature>
<keyword evidence="4" id="KW-0378">Hydrolase</keyword>
<dbReference type="InterPro" id="IPR012340">
    <property type="entry name" value="NA-bd_OB-fold"/>
</dbReference>
<dbReference type="PANTHER" id="PTHR10887">
    <property type="entry name" value="DNA2/NAM7 HELICASE FAMILY"/>
    <property type="match status" value="1"/>
</dbReference>
<feature type="compositionally biased region" description="Acidic residues" evidence="2">
    <location>
        <begin position="99"/>
        <end position="111"/>
    </location>
</feature>
<dbReference type="InterPro" id="IPR056787">
    <property type="entry name" value="OB_HELZ2"/>
</dbReference>
<protein>
    <submittedName>
        <fullName evidence="4">Helicase with zinc finger domain 2-like isoform X2</fullName>
    </submittedName>
</protein>
<dbReference type="Proteomes" id="UP000762676">
    <property type="component" value="Unassembled WGS sequence"/>
</dbReference>
<evidence type="ECO:0000256" key="1">
    <source>
        <dbReference type="PROSITE-ProRule" id="PRU00723"/>
    </source>
</evidence>
<dbReference type="GO" id="GO:0008270">
    <property type="term" value="F:zinc ion binding"/>
    <property type="evidence" value="ECO:0007669"/>
    <property type="project" value="UniProtKB-KW"/>
</dbReference>
<keyword evidence="4" id="KW-0547">Nucleotide-binding</keyword>
<dbReference type="Gene3D" id="3.40.50.300">
    <property type="entry name" value="P-loop containing nucleotide triphosphate hydrolases"/>
    <property type="match status" value="4"/>
</dbReference>
<dbReference type="InterPro" id="IPR027417">
    <property type="entry name" value="P-loop_NTPase"/>
</dbReference>
<keyword evidence="1" id="KW-0479">Metal-binding</keyword>
<accession>A0AAV4HQF0</accession>
<dbReference type="Pfam" id="PF00773">
    <property type="entry name" value="RNB"/>
    <property type="match status" value="1"/>
</dbReference>
<dbReference type="InterPro" id="IPR001900">
    <property type="entry name" value="RNase_II/R"/>
</dbReference>
<dbReference type="InterPro" id="IPR047187">
    <property type="entry name" value="SF1_C_Upf1"/>
</dbReference>
<dbReference type="Pfam" id="PF13086">
    <property type="entry name" value="AAA_11"/>
    <property type="match status" value="3"/>
</dbReference>
<dbReference type="GO" id="GO:0005829">
    <property type="term" value="C:cytosol"/>
    <property type="evidence" value="ECO:0007669"/>
    <property type="project" value="TreeGrafter"/>
</dbReference>
<dbReference type="InterPro" id="IPR041679">
    <property type="entry name" value="DNA2/NAM7-like_C"/>
</dbReference>
<dbReference type="GO" id="GO:0004386">
    <property type="term" value="F:helicase activity"/>
    <property type="evidence" value="ECO:0007669"/>
    <property type="project" value="UniProtKB-KW"/>
</dbReference>
<feature type="compositionally biased region" description="Low complexity" evidence="2">
    <location>
        <begin position="757"/>
        <end position="771"/>
    </location>
</feature>
<dbReference type="PROSITE" id="PS50103">
    <property type="entry name" value="ZF_C3H1"/>
    <property type="match status" value="1"/>
</dbReference>
<sequence length="3656" mass="410101">NNFDDLIAGLKAKLLTSEQQSRSEKTGNKETKGKLNTNKACSKLLADTALGKESTADKKKEQAKEMNSKKKKKSPSQQQQQQTLKKKQQTEKSNAPVADDSDKDSDSIDSDDESLFAQRMASVQGSNISLPQRGTAKPTASASATSAHSNSGSSQAPLATSAAAGSTSKGASGTGMGLDSFNIGGTGRQTASRNETAGKLTKPTIFWPLDNVNFRLVCRLCFVKEKEGIGGHTYKSSISHSCLRDVLIVQTKTNQSLNWLKIRPRFVIGGMVQTFQYKLCLQFQKGLPCRLGEAKCTFAHSPLEINFWNMDRDGTFNIAKFIKEAKDKGVFSSDMAALTSSTEPPAERYIPGMATNVRSGTESLSQPTTQHAPSFQHQSPPFYQASTVRNGPQYNRIPPAGPASYSVPPPSVPVSKPHISIANPPLIGHPPVPNYSQPQGGNIPTLTHQMPPKAPHAAPQVVNPFPNLECRILCPACLQFTGRPWFYVFNSSFSHQCQQSILAYKVLDDLNRTVWVQVRERASHRHFKGNYMICHSVTMANPDLCKFKESCTFAHNKVEQAIWKLEQEGSYDIGEYMLRNKRLSSTGAYFSGTAHSSSGMYVRDLLEKFGGYFRFICRDCFFAPRPMISGMHSNGTVCLGQGRHLWATARIIAHVKDTTYTPVDERKFHHEGAFYLMCNYQIYCQNWFSNRCRFAHSQVEKAVWMLERDTKISRDELVQQSASLFTARQTMSAPPSAQHNGGQAPRALVPQQSGSAWQTQGQSSAQGQWQAKSKPAMNVPPVNVTEYCRTCWGKGQRSEEDKGRDKCVRGHSNFKLNSAFVALPMVKEIRSLPSVLNAGMKLILCEYHPKCTRRVCNHPHGQEELEIWSWMLRNDVKTLREVCDLCKEAQKQKTRKIDKGESVISVAPAPQSQAKTLNQIIAPGDLHIHEHYCQYCGVSCNSDRQWDEHCMSERHINNVNSDREHQWNFRQPPWGQGNNLDLCAKHLHNKSCQYSYVPDMYNMCNYAHSQEELDEWRERFEWRQMKRNVARNRNMFSYTESLLDEYHSQGDSVNVISDSIPGICISCKEDEVLYRMDKNDVFTWTYEIRTQKTLEKVALLLNKDRLHFKLLSSTGGHHQMTSGDVFLDVDSNGKPCYKVTVHFNGGIFGSFSQWVVFDFGSRPVLRKKLSVEIGDQLQHDRVKELREELDFDRWTSLNREIVRAGSELIPDQFTEQLLNKYKEPSTSEDVVTSHRLTELNQHNYIHKMHGLLELEEITRQAIISSYNLSCDVTFSKTLQEPGMFLIGTNGDLFIKVNLTENLTQDTLAGKLVLSSVRTALLARARSASKKVYEASLVGESNYGYDGRGKEYVYLVISADTSRALGVSQGQTVQMELQFQMDRRFFCRMHYALDSMLTTDVVFPDVVKFKPDINELNAHTKIKSSVLNEDQMIAVRHIVVQRDGYTPPFIMYGPFGTGKTETLAQATMTLLRERRENCRILICTQSNSAADLYITKHLHTFMTKGSGKNMKILRLNAEERRLNSVPDDVLPYCHCPDRKVFKVPSKMEIASCHLVLTTVENSLVLSSLGMHGCFTHIFVDEAGQTLECEILMPLSLATTKTCVVLTGDHHQIGPMVYSQEARRQNFGVSILVRLFNYYDSIANCGINAVSDRCQKSPLNIFLSINYRTKTEIVRFISSVFYGGPDSLKAYGKVPAVMGITPLMFYAVQGRESQNADSTSYLNHAEAQEVVARVSELLDNWPAEWGPKDPSQVAVIATYSDQVKHVRKMLRQDKRRPLLSQVDVGPIHSFQGKEVRALFITCVRTSNLLREPHIIRSLEANEDIGDLGFMSDPKLLNTALTRTQSFAAVVGDPCALCLIGECTQIWRTYLKHCSNMGSVRPMSYTYDALRNMVRQIHQGPEGQVIQMITKRGQESFKRMFNLRKSTKPAEERMQEVDESPGATNGGDADTEGRILDLELQSYASLPQPFGDDQNGWKQEEQISGSAKSHQQTQHCDELVANLTTISDDILFQLARECQGSATNEAPIRPEGISISLEKDNLALLTYSPRDNGSRQVREPFKIITEDNDFVAFRFFDKDTAREEVYENWSKDRLWLELNAEPTIFFKCVLTVKSRDFAVAMVLDLLSSTQMAGKQIQICGVLSRGHALDGDTVVVEVIRSSGEMLQGRVKGILERARDPSSQLYVCKVDWENPGILIPVNIAMPRFYTITSTPHVTLARKGFICIYKFDSRNCVKFSNYEKVDPANPESKLFIVRYMFWQPGFFLPCGVVVGVIKQDKSLEQGMKMIDIEHNVQRYLSPQTMKEAETLFPTDSIVPTDMLENRRDLTHVFCFSMGESLTQDLEMVISVTQTGNLYELGMHVTDVAAYVDKDSAVDQDCEQRGASLFPLGQEPIHMLPPQAATDLCSLRPGLDRLAISVVIRVDGEGKTCGAPEIFRSIVNSKSHFSHNEVEEILLAPDEAAGDYLKSCIIVLYQLAFLWRQERLGNAHFYTGLQPEQRLTQHSHLIIKEVKLRFDSAVTGVLLASFPDTTPLLIQPPPQAEKLEKWKEDNAVFAIHSIPMTRAFLEDKVCHCATACKCVFSYIRQHRLENVKHLAMLRESWLTLCQAISEEYQDFDLAQELIASPENMPRLWLSACRLDQIQQAEAYECSDYLQNPHDRVHYSLCLPECTSFSNPLKNFNDLVVQRMLAAIIDGAPSPYNSAEMSDLCGAVNLSLKKASSYHKEIFLLHLSKALLTRPLVVNAVVEDVNSLTLRLNFGLIHKSLSSQEIDLSVLSPVAIFASQPGAVQLDWLERIYQYPGSDSSPQYNSSIKLDPDRLVCNIPFIPWQKLLIAVRTKDDNKLQDSVREVSHQVGSEMEQRLASQPQILSDQTGLPVPFSLSLKEGQIVSVQLCAGLRNGCLQPCVQLMQLSPCLDIGLEHRIAPEQCFTCPGTSSQAQASYSNEGSYLSDWLLPALALESSRQAVEHGDRITIHSVSIEWDTDEIDLPGGTTGLAGTFFLTTEFCERSSFWPNSGSTLISALLDGKSPYSEDANFSLDFLCVRYSGLAATETPELEESIAAVFKLDKMKPITWVGHCRITEVTRSAQGFQVKVILVHSSMKIPEVLKGREGNTPLCTLEWICKTDEYRKLDIAARGLLSSSTFVKDILTGKKPLNTLDPAPPDNSMLTSVLYPDQEAVIADCYRQPFLTVVGGPGTGKSLMAALLALLLVGRNRTTASFRQTHVNGPYNQLMICAPTEKSLDVITGYLQHLNITKVNMVRVYSQEVEERDFPLFFNSKQRFDETSSCAVMEDLALHYLIRHGDSPEVKELLDQELLLAMSGGQMTSEVKASMERAQMRELQQAQIILCTTLTSARPVLRAATNVRQIIMDDASLIPEMEAIVPLVMHRNVNQLIMFGDIQMPRKNLSSNLASRLGLSRPLLLRYAQEGAVLRTQFRTTEVMARFPLSHFYSESLQTSPSQGSRPVAAKTIPWPGQAGSASVFCHVEGKESRLDGLMGTSAKSDNDSLVNEIEAQAVIGLVRSLLEYHKVSESSILILTATQSQAIVIKKSVPLNVEVSTVLESIGRERDYVILSTVCSMPFSELERPLSDRWIREHIGKMADAGMVNMAITRARASLFIFGNKDLLGCCEPWESLLNSFRHHCCLLSDWRLFLESLRLN</sequence>
<dbReference type="InterPro" id="IPR045055">
    <property type="entry name" value="DNA2/NAM7-like"/>
</dbReference>
<feature type="compositionally biased region" description="Basic and acidic residues" evidence="2">
    <location>
        <begin position="54"/>
        <end position="68"/>
    </location>
</feature>
<evidence type="ECO:0000313" key="4">
    <source>
        <dbReference type="EMBL" id="GFR99924.1"/>
    </source>
</evidence>
<gene>
    <name evidence="4" type="ORF">ElyMa_004540800</name>
</gene>
<dbReference type="GO" id="GO:0003723">
    <property type="term" value="F:RNA binding"/>
    <property type="evidence" value="ECO:0007669"/>
    <property type="project" value="InterPro"/>
</dbReference>
<dbReference type="SUPFAM" id="SSF52540">
    <property type="entry name" value="P-loop containing nucleoside triphosphate hydrolases"/>
    <property type="match status" value="2"/>
</dbReference>
<keyword evidence="1" id="KW-0862">Zinc</keyword>
<feature type="region of interest" description="Disordered" evidence="2">
    <location>
        <begin position="124"/>
        <end position="195"/>
    </location>
</feature>
<dbReference type="InterPro" id="IPR041677">
    <property type="entry name" value="DNA2/NAM7_AAA_11"/>
</dbReference>
<dbReference type="PANTHER" id="PTHR10887:SF365">
    <property type="entry name" value="HELICASE WITH ZINC FINGER DOMAIN-RELATED"/>
    <property type="match status" value="1"/>
</dbReference>
<dbReference type="GO" id="GO:0004540">
    <property type="term" value="F:RNA nuclease activity"/>
    <property type="evidence" value="ECO:0007669"/>
    <property type="project" value="InterPro"/>
</dbReference>
<feature type="zinc finger region" description="C3H1-type" evidence="1">
    <location>
        <begin position="274"/>
        <end position="303"/>
    </location>
</feature>
<name>A0AAV4HQF0_9GAST</name>
<dbReference type="SMART" id="SM00955">
    <property type="entry name" value="RNB"/>
    <property type="match status" value="1"/>
</dbReference>
<organism evidence="4 5">
    <name type="scientific">Elysia marginata</name>
    <dbReference type="NCBI Taxonomy" id="1093978"/>
    <lineage>
        <taxon>Eukaryota</taxon>
        <taxon>Metazoa</taxon>
        <taxon>Spiralia</taxon>
        <taxon>Lophotrochozoa</taxon>
        <taxon>Mollusca</taxon>
        <taxon>Gastropoda</taxon>
        <taxon>Heterobranchia</taxon>
        <taxon>Euthyneura</taxon>
        <taxon>Panpulmonata</taxon>
        <taxon>Sacoglossa</taxon>
        <taxon>Placobranchoidea</taxon>
        <taxon>Plakobranchidae</taxon>
        <taxon>Elysia</taxon>
    </lineage>
</organism>
<evidence type="ECO:0000259" key="3">
    <source>
        <dbReference type="PROSITE" id="PS50103"/>
    </source>
</evidence>
<feature type="non-terminal residue" evidence="4">
    <location>
        <position position="1"/>
    </location>
</feature>
<feature type="region of interest" description="Disordered" evidence="2">
    <location>
        <begin position="757"/>
        <end position="776"/>
    </location>
</feature>
<feature type="region of interest" description="Disordered" evidence="2">
    <location>
        <begin position="16"/>
        <end position="111"/>
    </location>
</feature>
<dbReference type="InterPro" id="IPR036236">
    <property type="entry name" value="Znf_C2H2_sf"/>
</dbReference>
<feature type="compositionally biased region" description="Basic and acidic residues" evidence="2">
    <location>
        <begin position="21"/>
        <end position="33"/>
    </location>
</feature>
<dbReference type="Pfam" id="PF25049">
    <property type="entry name" value="OB_HELZ2"/>
    <property type="match status" value="1"/>
</dbReference>
<dbReference type="GO" id="GO:0043186">
    <property type="term" value="C:P granule"/>
    <property type="evidence" value="ECO:0007669"/>
    <property type="project" value="TreeGrafter"/>
</dbReference>
<reference evidence="4 5" key="1">
    <citation type="journal article" date="2021" name="Elife">
        <title>Chloroplast acquisition without the gene transfer in kleptoplastic sea slugs, Plakobranchus ocellatus.</title>
        <authorList>
            <person name="Maeda T."/>
            <person name="Takahashi S."/>
            <person name="Yoshida T."/>
            <person name="Shimamura S."/>
            <person name="Takaki Y."/>
            <person name="Nagai Y."/>
            <person name="Toyoda A."/>
            <person name="Suzuki Y."/>
            <person name="Arimoto A."/>
            <person name="Ishii H."/>
            <person name="Satoh N."/>
            <person name="Nishiyama T."/>
            <person name="Hasebe M."/>
            <person name="Maruyama T."/>
            <person name="Minagawa J."/>
            <person name="Obokata J."/>
            <person name="Shigenobu S."/>
        </authorList>
    </citation>
    <scope>NUCLEOTIDE SEQUENCE [LARGE SCALE GENOMIC DNA]</scope>
</reference>
<dbReference type="EMBL" id="BMAT01009160">
    <property type="protein sequence ID" value="GFR99924.1"/>
    <property type="molecule type" value="Genomic_DNA"/>
</dbReference>
<dbReference type="CDD" id="cd18808">
    <property type="entry name" value="SF1_C_Upf1"/>
    <property type="match status" value="2"/>
</dbReference>
<comment type="caution">
    <text evidence="4">The sequence shown here is derived from an EMBL/GenBank/DDBJ whole genome shotgun (WGS) entry which is preliminary data.</text>
</comment>
<feature type="region of interest" description="Disordered" evidence="2">
    <location>
        <begin position="358"/>
        <end position="378"/>
    </location>
</feature>
<keyword evidence="1" id="KW-0863">Zinc-finger</keyword>
<dbReference type="SUPFAM" id="SSF57667">
    <property type="entry name" value="beta-beta-alpha zinc fingers"/>
    <property type="match status" value="1"/>
</dbReference>
<feature type="region of interest" description="Disordered" evidence="2">
    <location>
        <begin position="1924"/>
        <end position="1948"/>
    </location>
</feature>
<dbReference type="InterPro" id="IPR000571">
    <property type="entry name" value="Znf_CCCH"/>
</dbReference>